<protein>
    <recommendedName>
        <fullName evidence="5">Glycosyltransferase</fullName>
    </recommendedName>
</protein>
<evidence type="ECO:0000259" key="1">
    <source>
        <dbReference type="Pfam" id="PF00534"/>
    </source>
</evidence>
<dbReference type="AlphaFoldDB" id="J1PZN1"/>
<evidence type="ECO:0000259" key="2">
    <source>
        <dbReference type="Pfam" id="PF13439"/>
    </source>
</evidence>
<dbReference type="InterPro" id="IPR028098">
    <property type="entry name" value="Glyco_trans_4-like_N"/>
</dbReference>
<feature type="domain" description="Glycosyl transferase family 1" evidence="1">
    <location>
        <begin position="179"/>
        <end position="332"/>
    </location>
</feature>
<dbReference type="Pfam" id="PF13439">
    <property type="entry name" value="Glyco_transf_4"/>
    <property type="match status" value="1"/>
</dbReference>
<name>J1PZN1_9ALTE</name>
<gene>
    <name evidence="3" type="ORF">AEST_30370</name>
</gene>
<sequence>MKRVLHLTYDMGIGGTEQVINQLVRGMDPAQVCHRICVIEGSVGAIGQALQQQGIAIDVLQRQPGFDWRLIKAIRTLIKQHQIDIVHCHQYTPWVYGWFAAIGTQAKVIFTEHGRFYPDRYRYKAWLINKLMAATTYKITAISKATKAALVKYEFIPEHKIDVIYNGIEPLVSTEEGRAKARQELGIKPGQRVIGTVARLDPIKNQAMILEAFALLAPEFPDLVLLLVGDGPERQNLEQLTKKLKIDDRVIFAGFKSPATDYMALMELFLLPSLSEGTSMTLLEAMSLGIPCIVSNVGGNSEVIDNNYLGVVILENNKENLSESIKSVFSAGSENKYYFKCIDNFNLKYEYRIMVSKFCSIYRSFIIKY</sequence>
<dbReference type="Pfam" id="PF00534">
    <property type="entry name" value="Glycos_transf_1"/>
    <property type="match status" value="1"/>
</dbReference>
<keyword evidence="4" id="KW-1185">Reference proteome</keyword>
<feature type="domain" description="Glycosyltransferase subfamily 4-like N-terminal" evidence="2">
    <location>
        <begin position="13"/>
        <end position="169"/>
    </location>
</feature>
<reference evidence="3 4" key="1">
    <citation type="journal article" date="2012" name="J. Bacteriol.">
        <title>Genome Sequence of Pectin-Degrading Alishewanella aestuarii Strain B11T, Isolated from Tidal Flat Sediment.</title>
        <authorList>
            <person name="Jung J."/>
            <person name="Choi S."/>
            <person name="Chun J."/>
            <person name="Park W."/>
        </authorList>
    </citation>
    <scope>NUCLEOTIDE SEQUENCE [LARGE SCALE GENOMIC DNA]</scope>
    <source>
        <strain evidence="3 4">B11</strain>
    </source>
</reference>
<dbReference type="PANTHER" id="PTHR45947:SF3">
    <property type="entry name" value="SULFOQUINOVOSYL TRANSFERASE SQD2"/>
    <property type="match status" value="1"/>
</dbReference>
<dbReference type="RefSeq" id="WP_008610070.1">
    <property type="nucleotide sequence ID" value="NZ_ALAB01000039.1"/>
</dbReference>
<evidence type="ECO:0008006" key="5">
    <source>
        <dbReference type="Google" id="ProtNLM"/>
    </source>
</evidence>
<evidence type="ECO:0000313" key="4">
    <source>
        <dbReference type="Proteomes" id="UP000012043"/>
    </source>
</evidence>
<organism evidence="3 4">
    <name type="scientific">Alishewanella aestuarii B11</name>
    <dbReference type="NCBI Taxonomy" id="1197174"/>
    <lineage>
        <taxon>Bacteria</taxon>
        <taxon>Pseudomonadati</taxon>
        <taxon>Pseudomonadota</taxon>
        <taxon>Gammaproteobacteria</taxon>
        <taxon>Alteromonadales</taxon>
        <taxon>Alteromonadaceae</taxon>
        <taxon>Alishewanella</taxon>
    </lineage>
</organism>
<dbReference type="SUPFAM" id="SSF53756">
    <property type="entry name" value="UDP-Glycosyltransferase/glycogen phosphorylase"/>
    <property type="match status" value="1"/>
</dbReference>
<evidence type="ECO:0000313" key="3">
    <source>
        <dbReference type="EMBL" id="EJI84203.1"/>
    </source>
</evidence>
<dbReference type="PANTHER" id="PTHR45947">
    <property type="entry name" value="SULFOQUINOVOSYL TRANSFERASE SQD2"/>
    <property type="match status" value="1"/>
</dbReference>
<comment type="caution">
    <text evidence="3">The sequence shown here is derived from an EMBL/GenBank/DDBJ whole genome shotgun (WGS) entry which is preliminary data.</text>
</comment>
<dbReference type="PATRIC" id="fig|1197174.4.peg.2969"/>
<dbReference type="InterPro" id="IPR001296">
    <property type="entry name" value="Glyco_trans_1"/>
</dbReference>
<dbReference type="GO" id="GO:0016757">
    <property type="term" value="F:glycosyltransferase activity"/>
    <property type="evidence" value="ECO:0007669"/>
    <property type="project" value="InterPro"/>
</dbReference>
<dbReference type="InterPro" id="IPR050194">
    <property type="entry name" value="Glycosyltransferase_grp1"/>
</dbReference>
<accession>J1PZN1</accession>
<proteinExistence type="predicted"/>
<dbReference type="Proteomes" id="UP000012043">
    <property type="component" value="Unassembled WGS sequence"/>
</dbReference>
<dbReference type="EMBL" id="ALAB01000039">
    <property type="protein sequence ID" value="EJI84203.1"/>
    <property type="molecule type" value="Genomic_DNA"/>
</dbReference>
<dbReference type="Gene3D" id="3.40.50.2000">
    <property type="entry name" value="Glycogen Phosphorylase B"/>
    <property type="match status" value="2"/>
</dbReference>